<evidence type="ECO:0000313" key="7">
    <source>
        <dbReference type="Proteomes" id="UP000789508"/>
    </source>
</evidence>
<feature type="transmembrane region" description="Helical" evidence="5">
    <location>
        <begin position="29"/>
        <end position="48"/>
    </location>
</feature>
<proteinExistence type="predicted"/>
<dbReference type="EMBL" id="CAJVPS010003486">
    <property type="protein sequence ID" value="CAG8589795.1"/>
    <property type="molecule type" value="Genomic_DNA"/>
</dbReference>
<sequence length="179" mass="19711">PSFKPIIYHDIDAEIDGAHENALVKRSYLLWKLYAITLVANLVAVIGLATTGIWGSMIVAILLSILYLLILPVIDFVGRHWNLYRGIRSESPTLIRFFFLAQALFIFFDIFIGIGVFAGGGGGLIAMSECFKHSKYVAGVLSAICVALVFSLAGLNITLFISVYKMFKNKGWSLFPGKS</sequence>
<evidence type="ECO:0000256" key="5">
    <source>
        <dbReference type="SAM" id="Phobius"/>
    </source>
</evidence>
<dbReference type="InterPro" id="IPR007273">
    <property type="entry name" value="SCAMP"/>
</dbReference>
<evidence type="ECO:0000313" key="6">
    <source>
        <dbReference type="EMBL" id="CAG8589795.1"/>
    </source>
</evidence>
<dbReference type="Proteomes" id="UP000789508">
    <property type="component" value="Unassembled WGS sequence"/>
</dbReference>
<keyword evidence="2 5" id="KW-0812">Transmembrane</keyword>
<dbReference type="GO" id="GO:0015031">
    <property type="term" value="P:protein transport"/>
    <property type="evidence" value="ECO:0007669"/>
    <property type="project" value="InterPro"/>
</dbReference>
<name>A0A9N9C7E3_9GLOM</name>
<evidence type="ECO:0000256" key="2">
    <source>
        <dbReference type="ARBA" id="ARBA00022692"/>
    </source>
</evidence>
<protein>
    <submittedName>
        <fullName evidence="6">6496_t:CDS:1</fullName>
    </submittedName>
</protein>
<dbReference type="AlphaFoldDB" id="A0A9N9C7E3"/>
<dbReference type="PANTHER" id="PTHR10687">
    <property type="entry name" value="SECRETORY CARRIER-ASSOCIATED MEMBRANE PROTEIN SCAMP"/>
    <property type="match status" value="1"/>
</dbReference>
<keyword evidence="7" id="KW-1185">Reference proteome</keyword>
<evidence type="ECO:0000256" key="3">
    <source>
        <dbReference type="ARBA" id="ARBA00022989"/>
    </source>
</evidence>
<feature type="transmembrane region" description="Helical" evidence="5">
    <location>
        <begin position="97"/>
        <end position="118"/>
    </location>
</feature>
<keyword evidence="3 5" id="KW-1133">Transmembrane helix</keyword>
<feature type="non-terminal residue" evidence="6">
    <location>
        <position position="179"/>
    </location>
</feature>
<organism evidence="6 7">
    <name type="scientific">Ambispora leptoticha</name>
    <dbReference type="NCBI Taxonomy" id="144679"/>
    <lineage>
        <taxon>Eukaryota</taxon>
        <taxon>Fungi</taxon>
        <taxon>Fungi incertae sedis</taxon>
        <taxon>Mucoromycota</taxon>
        <taxon>Glomeromycotina</taxon>
        <taxon>Glomeromycetes</taxon>
        <taxon>Archaeosporales</taxon>
        <taxon>Ambisporaceae</taxon>
        <taxon>Ambispora</taxon>
    </lineage>
</organism>
<gene>
    <name evidence="6" type="ORF">ALEPTO_LOCUS7647</name>
</gene>
<feature type="transmembrane region" description="Helical" evidence="5">
    <location>
        <begin position="54"/>
        <end position="77"/>
    </location>
</feature>
<dbReference type="PANTHER" id="PTHR10687:SF2">
    <property type="entry name" value="SECRETORY CARRIER-ASSOCIATED MEMBRANE PROTEIN"/>
    <property type="match status" value="1"/>
</dbReference>
<dbReference type="GO" id="GO:0032588">
    <property type="term" value="C:trans-Golgi network membrane"/>
    <property type="evidence" value="ECO:0007669"/>
    <property type="project" value="TreeGrafter"/>
</dbReference>
<evidence type="ECO:0000256" key="4">
    <source>
        <dbReference type="ARBA" id="ARBA00023136"/>
    </source>
</evidence>
<evidence type="ECO:0000256" key="1">
    <source>
        <dbReference type="ARBA" id="ARBA00004141"/>
    </source>
</evidence>
<dbReference type="OrthoDB" id="242866at2759"/>
<accession>A0A9N9C7E3</accession>
<comment type="caution">
    <text evidence="6">The sequence shown here is derived from an EMBL/GenBank/DDBJ whole genome shotgun (WGS) entry which is preliminary data.</text>
</comment>
<reference evidence="6" key="1">
    <citation type="submission" date="2021-06" db="EMBL/GenBank/DDBJ databases">
        <authorList>
            <person name="Kallberg Y."/>
            <person name="Tangrot J."/>
            <person name="Rosling A."/>
        </authorList>
    </citation>
    <scope>NUCLEOTIDE SEQUENCE</scope>
    <source>
        <strain evidence="6">FL130A</strain>
    </source>
</reference>
<dbReference type="Pfam" id="PF04144">
    <property type="entry name" value="SCAMP"/>
    <property type="match status" value="1"/>
</dbReference>
<feature type="transmembrane region" description="Helical" evidence="5">
    <location>
        <begin position="138"/>
        <end position="164"/>
    </location>
</feature>
<dbReference type="GO" id="GO:0055038">
    <property type="term" value="C:recycling endosome membrane"/>
    <property type="evidence" value="ECO:0007669"/>
    <property type="project" value="TreeGrafter"/>
</dbReference>
<comment type="subcellular location">
    <subcellularLocation>
        <location evidence="1">Membrane</location>
        <topology evidence="1">Multi-pass membrane protein</topology>
    </subcellularLocation>
</comment>
<keyword evidence="4 5" id="KW-0472">Membrane</keyword>